<keyword evidence="1" id="KW-0812">Transmembrane</keyword>
<dbReference type="AlphaFoldDB" id="A0A645ACR9"/>
<protein>
    <submittedName>
        <fullName evidence="2">Uncharacterized protein</fullName>
    </submittedName>
</protein>
<evidence type="ECO:0000256" key="1">
    <source>
        <dbReference type="SAM" id="Phobius"/>
    </source>
</evidence>
<organism evidence="2">
    <name type="scientific">bioreactor metagenome</name>
    <dbReference type="NCBI Taxonomy" id="1076179"/>
    <lineage>
        <taxon>unclassified sequences</taxon>
        <taxon>metagenomes</taxon>
        <taxon>ecological metagenomes</taxon>
    </lineage>
</organism>
<gene>
    <name evidence="2" type="ORF">SDC9_97725</name>
</gene>
<reference evidence="2" key="1">
    <citation type="submission" date="2019-08" db="EMBL/GenBank/DDBJ databases">
        <authorList>
            <person name="Kucharzyk K."/>
            <person name="Murdoch R.W."/>
            <person name="Higgins S."/>
            <person name="Loffler F."/>
        </authorList>
    </citation>
    <scope>NUCLEOTIDE SEQUENCE</scope>
</reference>
<name>A0A645ACR9_9ZZZZ</name>
<comment type="caution">
    <text evidence="2">The sequence shown here is derived from an EMBL/GenBank/DDBJ whole genome shotgun (WGS) entry which is preliminary data.</text>
</comment>
<evidence type="ECO:0000313" key="2">
    <source>
        <dbReference type="EMBL" id="MPM50979.1"/>
    </source>
</evidence>
<proteinExistence type="predicted"/>
<keyword evidence="1" id="KW-0472">Membrane</keyword>
<feature type="transmembrane region" description="Helical" evidence="1">
    <location>
        <begin position="43"/>
        <end position="62"/>
    </location>
</feature>
<accession>A0A645ACR9</accession>
<sequence>MSLDKGSLVIAEFRNIVIVDPCVKIIFQNLFPVNHIVTLNTFVLTYVVFPVIGSLSVFAGIFQPDLIAGLHICIHHGEFLLPDLYDRRIDIEII</sequence>
<dbReference type="EMBL" id="VSSQ01013207">
    <property type="protein sequence ID" value="MPM50979.1"/>
    <property type="molecule type" value="Genomic_DNA"/>
</dbReference>
<keyword evidence="1" id="KW-1133">Transmembrane helix</keyword>